<reference evidence="2" key="1">
    <citation type="submission" date="2020-06" db="EMBL/GenBank/DDBJ databases">
        <authorList>
            <consortium name="Plant Systems Biology data submission"/>
        </authorList>
    </citation>
    <scope>NUCLEOTIDE SEQUENCE</scope>
    <source>
        <strain evidence="2">D6</strain>
    </source>
</reference>
<keyword evidence="1" id="KW-0812">Transmembrane</keyword>
<comment type="caution">
    <text evidence="2">The sequence shown here is derived from an EMBL/GenBank/DDBJ whole genome shotgun (WGS) entry which is preliminary data.</text>
</comment>
<keyword evidence="1" id="KW-1133">Transmembrane helix</keyword>
<evidence type="ECO:0000313" key="3">
    <source>
        <dbReference type="Proteomes" id="UP001153069"/>
    </source>
</evidence>
<accession>A0A9N8EQB5</accession>
<dbReference type="AlphaFoldDB" id="A0A9N8EQB5"/>
<evidence type="ECO:0000256" key="1">
    <source>
        <dbReference type="SAM" id="Phobius"/>
    </source>
</evidence>
<feature type="transmembrane region" description="Helical" evidence="1">
    <location>
        <begin position="25"/>
        <end position="46"/>
    </location>
</feature>
<dbReference type="EMBL" id="CAICTM010001591">
    <property type="protein sequence ID" value="CAB9524838.1"/>
    <property type="molecule type" value="Genomic_DNA"/>
</dbReference>
<name>A0A9N8EQB5_9STRA</name>
<protein>
    <submittedName>
        <fullName evidence="2">Uncharacterized protein</fullName>
    </submittedName>
</protein>
<keyword evidence="3" id="KW-1185">Reference proteome</keyword>
<sequence>MSAVSDKKEVSQRRCDWSLARCRRYLLYAIVLCINLGVLYRSGLVLSTFHVDFLNQTPATATSEDARQLLSDENPPLQERTNNATNTTIHTVSLEHNDSYIQPTTALNQRNTTNSTDSDAGNSSSQILFQQTSRAILRRPTKDEVSTNLPMHRVEDKQNQNRTAIVLVVHYLTDCGAARLKHLLQTAKSRDHHERNSTILTPQNAPRDVWVMHHHSSMKESNPLRQKSALLFKQVRAFAKTDLGMDLHFAQQFSKRWDRFDSPRSGAGKSSFLKFIAEYNYGWGWHIEDDVFYTGPWHQVFDTEPPAASHNSTTTNFDVLATGNKAPKDWPHFVALCYVRVPETIKWYDSEFSAQPRQRRRKRCHEIEPSMARWGIIRVSLRFAKTLVERVPKQWILGHHEAVVAAVCKVYLLDCSLDGLTPRIGRIVNAGWGDWRDPTTQYLDRHAPIRPQALYHPVKCAAYSPENITKILEYTVE</sequence>
<gene>
    <name evidence="2" type="ORF">SEMRO_1593_G284570.1</name>
</gene>
<dbReference type="Proteomes" id="UP001153069">
    <property type="component" value="Unassembled WGS sequence"/>
</dbReference>
<keyword evidence="1" id="KW-0472">Membrane</keyword>
<evidence type="ECO:0000313" key="2">
    <source>
        <dbReference type="EMBL" id="CAB9524838.1"/>
    </source>
</evidence>
<organism evidence="2 3">
    <name type="scientific">Seminavis robusta</name>
    <dbReference type="NCBI Taxonomy" id="568900"/>
    <lineage>
        <taxon>Eukaryota</taxon>
        <taxon>Sar</taxon>
        <taxon>Stramenopiles</taxon>
        <taxon>Ochrophyta</taxon>
        <taxon>Bacillariophyta</taxon>
        <taxon>Bacillariophyceae</taxon>
        <taxon>Bacillariophycidae</taxon>
        <taxon>Naviculales</taxon>
        <taxon>Naviculaceae</taxon>
        <taxon>Seminavis</taxon>
    </lineage>
</organism>
<proteinExistence type="predicted"/>